<dbReference type="Proteomes" id="UP001222087">
    <property type="component" value="Chromosome"/>
</dbReference>
<gene>
    <name evidence="1" type="ORF">PXX05_13310</name>
</gene>
<protein>
    <submittedName>
        <fullName evidence="1">DUF2075 domain-containing protein</fullName>
    </submittedName>
</protein>
<reference evidence="1 2" key="1">
    <citation type="submission" date="2023-02" db="EMBL/GenBank/DDBJ databases">
        <title>Genome Sequence of L. cardiaca H63T.</title>
        <authorList>
            <person name="Lopez A.E."/>
            <person name="Cianciotto N.P."/>
        </authorList>
    </citation>
    <scope>NUCLEOTIDE SEQUENCE [LARGE SCALE GENOMIC DNA]</scope>
    <source>
        <strain evidence="1 2">H63</strain>
    </source>
</reference>
<dbReference type="SUPFAM" id="SSF52540">
    <property type="entry name" value="P-loop containing nucleoside triphosphate hydrolases"/>
    <property type="match status" value="1"/>
</dbReference>
<dbReference type="RefSeq" id="WP_275088679.1">
    <property type="nucleotide sequence ID" value="NZ_CP119078.1"/>
</dbReference>
<keyword evidence="2" id="KW-1185">Reference proteome</keyword>
<evidence type="ECO:0000313" key="1">
    <source>
        <dbReference type="EMBL" id="WED42863.1"/>
    </source>
</evidence>
<sequence length="1416" mass="159734">MSHILFDQNRIAPEIIEQYLHIITRILSRELRYPQVKKLAGMTYHNQEVFRAKTDKKERIIYTYTQHQGEKTLLILRVLDDHNYKKVKQQLRGEATVASHELEEKPLGFVSDDEPAEAHKLIPSVGYNQMTLILDDSQQQALQQKAPLILAGVPGAGKTVLLYNLMLRTLAQIVSEREAANLFISQSESLLNSLKTEYEQSALEQRETVQFATWNQLLKAHYPHLKQVSAEDFKQWLNTTKLKAEPAQEVHYEFSLIAALGIEEYEKLANRQSYYSDNTAKKKELIRLGKVWQKYLDDKKLFDPMVTRLDPAKNPSFDSIFCDEAQNLPPVALLDFILYAKDKRLVVCLDTEQCLLSSPFIYNCLKTLLRIHYGTYNEHALSRTWRCPPNIIAVAEYLMDRKHQLASGQRRLYHHIKSAHSDGGVITWVNQSGFAQLSQHGSSASTVVLAENLVEGDRSQINKELGTNNLLTASQAIGLDFNIVILWKPLSTNPHLWSLYQKWQKYKSNFEVSLDEINAINSLYVALTRSQQAVFIYEKDERALRFGEYLLGTLALNQFLPAKTTGIDERKQWEQVIEHHLVEKRFDVAKELMKFHLNMDESAITQRIKDAQSTTVPQASQEKAEAASAVATPLSRRREKHQVVAAARNNKKPEQGIMIADTQKAVSPETSKTQQYIVNLLKNPSEANLNKLFTHSKISTFLFNCPLESDMCLFQALMVKPTCIDFVLQSALTHFNQISFGLATELIKQSKSEAKLFFMLASTQKGCAILLKLLTEQPSFIKEILPDVLHKLTTTALPFMINFVAGQRFLNELADLHPEFQIKLSAELQLQFKEGKTSVFTKLIRTDDGLKVLLFLLADAPFGRSIPLDILKGEESAVSNFCILCSTEFGIYILDLLLEKRPDLLKTVNPDMFFKRSLSGHDDHAGPTPFMYLSNASTVGLHCRGRSVLRKLFTANHALAKAINKVNFSLPPGHKLTSPLFGLAESKLSNGRGLLNYLINECGCSDEIAQAVSAEALCTFYTWQNSNALSALYWLSTDSEGVKFLMRVFEKNPEVARGISAKALCAAQPAAYGRDANLSPIYLFSTTPQGCQLLNKLIELNPHLAREITAGALCLTYLERTDFNALSNALYYLANCSEGRRFLTTLLALNPEIFKNIHPKELYIVHLVETYRNYTVINSLAAHPEGCEFLNKLFLLRPSFAKEMSGDTLLSSVYYGCPQPLFRQFANNAEGIKCLATLLEVNPDLFKNKLLDLFSDTQTIYKLASSLDGCRILNQLLMLNPTLVQSISQRIFPSSQDNQAEQLLKQLEVNPEGQRFLAKLTVSEESEFVVDKKDTLSAVDKREIESVTNNKGMDLVADNKDTLLIAQETELTPENSDNNTKPAGSAVSYSDNKFSLFFQRDSLPINTEPAASPQVN</sequence>
<dbReference type="Gene3D" id="3.40.50.300">
    <property type="entry name" value="P-loop containing nucleotide triphosphate hydrolases"/>
    <property type="match status" value="2"/>
</dbReference>
<organism evidence="1 2">
    <name type="scientific">Legionella cardiaca</name>
    <dbReference type="NCBI Taxonomy" id="1071983"/>
    <lineage>
        <taxon>Bacteria</taxon>
        <taxon>Pseudomonadati</taxon>
        <taxon>Pseudomonadota</taxon>
        <taxon>Gammaproteobacteria</taxon>
        <taxon>Legionellales</taxon>
        <taxon>Legionellaceae</taxon>
        <taxon>Legionella</taxon>
    </lineage>
</organism>
<name>A0ABY8AQP4_9GAMM</name>
<accession>A0ABY8AQP4</accession>
<evidence type="ECO:0000313" key="2">
    <source>
        <dbReference type="Proteomes" id="UP001222087"/>
    </source>
</evidence>
<proteinExistence type="predicted"/>
<dbReference type="EMBL" id="CP119078">
    <property type="protein sequence ID" value="WED42863.1"/>
    <property type="molecule type" value="Genomic_DNA"/>
</dbReference>
<dbReference type="InterPro" id="IPR027417">
    <property type="entry name" value="P-loop_NTPase"/>
</dbReference>